<gene>
    <name evidence="1" type="ORF">RQP53_16235</name>
</gene>
<organism evidence="1 2">
    <name type="scientific">Roseateles aquae</name>
    <dbReference type="NCBI Taxonomy" id="3077235"/>
    <lineage>
        <taxon>Bacteria</taxon>
        <taxon>Pseudomonadati</taxon>
        <taxon>Pseudomonadota</taxon>
        <taxon>Betaproteobacteria</taxon>
        <taxon>Burkholderiales</taxon>
        <taxon>Sphaerotilaceae</taxon>
        <taxon>Roseateles</taxon>
    </lineage>
</organism>
<dbReference type="InterPro" id="IPR043519">
    <property type="entry name" value="NT_sf"/>
</dbReference>
<accession>A0ABU3PDZ7</accession>
<dbReference type="SUPFAM" id="SSF81301">
    <property type="entry name" value="Nucleotidyltransferase"/>
    <property type="match status" value="1"/>
</dbReference>
<evidence type="ECO:0000313" key="1">
    <source>
        <dbReference type="EMBL" id="MDT9000825.1"/>
    </source>
</evidence>
<protein>
    <submittedName>
        <fullName evidence="1">GrpB family protein</fullName>
    </submittedName>
</protein>
<dbReference type="InterPro" id="IPR007344">
    <property type="entry name" value="GrpB/CoaE"/>
</dbReference>
<dbReference type="RefSeq" id="WP_315651704.1">
    <property type="nucleotide sequence ID" value="NZ_JAVXZY010000006.1"/>
</dbReference>
<dbReference type="PANTHER" id="PTHR34822:SF1">
    <property type="entry name" value="GRPB FAMILY PROTEIN"/>
    <property type="match status" value="1"/>
</dbReference>
<sequence length="168" mass="17911">MSQGDTTPQILDSADYQAQMQALFDAIKPRLLALWPGARVEHVGSSAVPGAASKGDLDICMAVDAAAHAAAVEALKAAGYAEKADTLRTPALCMLEWHEAGSEHAVQLIAAGSEFEDFIAFRELLCRRPDLVERYNALKREMAPAGMDAYRAAKAAFIEQALAAEPPA</sequence>
<dbReference type="Gene3D" id="3.30.460.10">
    <property type="entry name" value="Beta Polymerase, domain 2"/>
    <property type="match status" value="1"/>
</dbReference>
<name>A0ABU3PDZ7_9BURK</name>
<dbReference type="Pfam" id="PF04229">
    <property type="entry name" value="GrpB"/>
    <property type="match status" value="1"/>
</dbReference>
<proteinExistence type="predicted"/>
<comment type="caution">
    <text evidence="1">The sequence shown here is derived from an EMBL/GenBank/DDBJ whole genome shotgun (WGS) entry which is preliminary data.</text>
</comment>
<keyword evidence="2" id="KW-1185">Reference proteome</keyword>
<dbReference type="Proteomes" id="UP001246372">
    <property type="component" value="Unassembled WGS sequence"/>
</dbReference>
<reference evidence="1" key="1">
    <citation type="submission" date="2023-09" db="EMBL/GenBank/DDBJ databases">
        <title>Paucibacter sp. APW11 Genome sequencing and assembly.</title>
        <authorList>
            <person name="Kim I."/>
        </authorList>
    </citation>
    <scope>NUCLEOTIDE SEQUENCE</scope>
    <source>
        <strain evidence="1">APW11</strain>
    </source>
</reference>
<dbReference type="PANTHER" id="PTHR34822">
    <property type="entry name" value="GRPB DOMAIN PROTEIN (AFU_ORTHOLOGUE AFUA_1G01530)"/>
    <property type="match status" value="1"/>
</dbReference>
<dbReference type="EMBL" id="JAVXZY010000006">
    <property type="protein sequence ID" value="MDT9000825.1"/>
    <property type="molecule type" value="Genomic_DNA"/>
</dbReference>
<evidence type="ECO:0000313" key="2">
    <source>
        <dbReference type="Proteomes" id="UP001246372"/>
    </source>
</evidence>